<evidence type="ECO:0000313" key="1">
    <source>
        <dbReference type="EMBL" id="KAK8115415.1"/>
    </source>
</evidence>
<evidence type="ECO:0000313" key="2">
    <source>
        <dbReference type="Proteomes" id="UP001392437"/>
    </source>
</evidence>
<gene>
    <name evidence="1" type="ORF">PG999_007484</name>
</gene>
<organism evidence="1 2">
    <name type="scientific">Apiospora kogelbergensis</name>
    <dbReference type="NCBI Taxonomy" id="1337665"/>
    <lineage>
        <taxon>Eukaryota</taxon>
        <taxon>Fungi</taxon>
        <taxon>Dikarya</taxon>
        <taxon>Ascomycota</taxon>
        <taxon>Pezizomycotina</taxon>
        <taxon>Sordariomycetes</taxon>
        <taxon>Xylariomycetidae</taxon>
        <taxon>Amphisphaeriales</taxon>
        <taxon>Apiosporaceae</taxon>
        <taxon>Apiospora</taxon>
    </lineage>
</organism>
<proteinExistence type="predicted"/>
<protein>
    <submittedName>
        <fullName evidence="1">Uncharacterized protein</fullName>
    </submittedName>
</protein>
<dbReference type="AlphaFoldDB" id="A0AAW0QYG0"/>
<sequence length="65" mass="6907">MPAVSNERSNSHAGVVGMQHSMRAEEELKLAAARNATGWLAQVQQAALSACPNSSPKQLFTAKPM</sequence>
<accession>A0AAW0QYG0</accession>
<dbReference type="EMBL" id="JAQQWP010000006">
    <property type="protein sequence ID" value="KAK8115415.1"/>
    <property type="molecule type" value="Genomic_DNA"/>
</dbReference>
<dbReference type="Proteomes" id="UP001392437">
    <property type="component" value="Unassembled WGS sequence"/>
</dbReference>
<keyword evidence="2" id="KW-1185">Reference proteome</keyword>
<reference evidence="1 2" key="1">
    <citation type="submission" date="2023-01" db="EMBL/GenBank/DDBJ databases">
        <title>Analysis of 21 Apiospora genomes using comparative genomics revels a genus with tremendous synthesis potential of carbohydrate active enzymes and secondary metabolites.</title>
        <authorList>
            <person name="Sorensen T."/>
        </authorList>
    </citation>
    <scope>NUCLEOTIDE SEQUENCE [LARGE SCALE GENOMIC DNA]</scope>
    <source>
        <strain evidence="1 2">CBS 117206</strain>
    </source>
</reference>
<name>A0AAW0QYG0_9PEZI</name>
<comment type="caution">
    <text evidence="1">The sequence shown here is derived from an EMBL/GenBank/DDBJ whole genome shotgun (WGS) entry which is preliminary data.</text>
</comment>